<organism evidence="2 3">
    <name type="scientific">Tuber melanosporum (strain Mel28)</name>
    <name type="common">Perigord black truffle</name>
    <dbReference type="NCBI Taxonomy" id="656061"/>
    <lineage>
        <taxon>Eukaryota</taxon>
        <taxon>Fungi</taxon>
        <taxon>Dikarya</taxon>
        <taxon>Ascomycota</taxon>
        <taxon>Pezizomycotina</taxon>
        <taxon>Pezizomycetes</taxon>
        <taxon>Pezizales</taxon>
        <taxon>Tuberaceae</taxon>
        <taxon>Tuber</taxon>
    </lineage>
</organism>
<dbReference type="AlphaFoldDB" id="D5GBU4"/>
<reference evidence="2 3" key="1">
    <citation type="journal article" date="2010" name="Nature">
        <title>Perigord black truffle genome uncovers evolutionary origins and mechanisms of symbiosis.</title>
        <authorList>
            <person name="Martin F."/>
            <person name="Kohler A."/>
            <person name="Murat C."/>
            <person name="Balestrini R."/>
            <person name="Coutinho P.M."/>
            <person name="Jaillon O."/>
            <person name="Montanini B."/>
            <person name="Morin E."/>
            <person name="Noel B."/>
            <person name="Percudani R."/>
            <person name="Porcel B."/>
            <person name="Rubini A."/>
            <person name="Amicucci A."/>
            <person name="Amselem J."/>
            <person name="Anthouard V."/>
            <person name="Arcioni S."/>
            <person name="Artiguenave F."/>
            <person name="Aury J.M."/>
            <person name="Ballario P."/>
            <person name="Bolchi A."/>
            <person name="Brenna A."/>
            <person name="Brun A."/>
            <person name="Buee M."/>
            <person name="Cantarel B."/>
            <person name="Chevalier G."/>
            <person name="Couloux A."/>
            <person name="Da Silva C."/>
            <person name="Denoeud F."/>
            <person name="Duplessis S."/>
            <person name="Ghignone S."/>
            <person name="Hilselberger B."/>
            <person name="Iotti M."/>
            <person name="Marcais B."/>
            <person name="Mello A."/>
            <person name="Miranda M."/>
            <person name="Pacioni G."/>
            <person name="Quesneville H."/>
            <person name="Riccioni C."/>
            <person name="Ruotolo R."/>
            <person name="Splivallo R."/>
            <person name="Stocchi V."/>
            <person name="Tisserant E."/>
            <person name="Viscomi A.R."/>
            <person name="Zambonelli A."/>
            <person name="Zampieri E."/>
            <person name="Henrissat B."/>
            <person name="Lebrun M.H."/>
            <person name="Paolocci F."/>
            <person name="Bonfante P."/>
            <person name="Ottonello S."/>
            <person name="Wincker P."/>
        </authorList>
    </citation>
    <scope>NUCLEOTIDE SEQUENCE [LARGE SCALE GENOMIC DNA]</scope>
    <source>
        <strain evidence="2 3">Mel28</strain>
    </source>
</reference>
<dbReference type="RefSeq" id="XP_002837753.1">
    <property type="nucleotide sequence ID" value="XM_002837707.1"/>
</dbReference>
<dbReference type="GeneID" id="9182981"/>
<name>D5GBU4_TUBMM</name>
<evidence type="ECO:0000256" key="1">
    <source>
        <dbReference type="SAM" id="MobiDB-lite"/>
    </source>
</evidence>
<dbReference type="HOGENOM" id="CLU_3335906_0_0_1"/>
<evidence type="ECO:0000313" key="3">
    <source>
        <dbReference type="Proteomes" id="UP000006911"/>
    </source>
</evidence>
<proteinExistence type="predicted"/>
<feature type="compositionally biased region" description="Polar residues" evidence="1">
    <location>
        <begin position="23"/>
        <end position="38"/>
    </location>
</feature>
<dbReference type="KEGG" id="tml:GSTUM_00005589001"/>
<dbReference type="EMBL" id="FN430097">
    <property type="protein sequence ID" value="CAZ81944.1"/>
    <property type="molecule type" value="Genomic_DNA"/>
</dbReference>
<keyword evidence="3" id="KW-1185">Reference proteome</keyword>
<sequence length="38" mass="4295">MAEFCCIDDSGPIGRTEGRVNKRTPNYNPLRQQNKTIA</sequence>
<feature type="region of interest" description="Disordered" evidence="1">
    <location>
        <begin position="9"/>
        <end position="38"/>
    </location>
</feature>
<dbReference type="Proteomes" id="UP000006911">
    <property type="component" value="Unassembled WGS sequence"/>
</dbReference>
<dbReference type="InParanoid" id="D5GBU4"/>
<accession>D5GBU4</accession>
<evidence type="ECO:0000313" key="2">
    <source>
        <dbReference type="EMBL" id="CAZ81944.1"/>
    </source>
</evidence>
<protein>
    <submittedName>
        <fullName evidence="2">(Perigord truffle) hypothetical protein</fullName>
    </submittedName>
</protein>
<gene>
    <name evidence="2" type="ORF">GSTUM_00005589001</name>
</gene>